<evidence type="ECO:0000256" key="1">
    <source>
        <dbReference type="SAM" id="Phobius"/>
    </source>
</evidence>
<keyword evidence="1" id="KW-0812">Transmembrane</keyword>
<dbReference type="RefSeq" id="WP_380717695.1">
    <property type="nucleotide sequence ID" value="NZ_JBHSGI010000009.1"/>
</dbReference>
<feature type="transmembrane region" description="Helical" evidence="1">
    <location>
        <begin position="95"/>
        <end position="117"/>
    </location>
</feature>
<keyword evidence="1" id="KW-1133">Transmembrane helix</keyword>
<dbReference type="EMBL" id="JBHSGI010000009">
    <property type="protein sequence ID" value="MFC4669282.1"/>
    <property type="molecule type" value="Genomic_DNA"/>
</dbReference>
<proteinExistence type="predicted"/>
<evidence type="ECO:0000313" key="2">
    <source>
        <dbReference type="EMBL" id="MFC4669282.1"/>
    </source>
</evidence>
<keyword evidence="1" id="KW-0472">Membrane</keyword>
<accession>A0ABV9KGI3</accession>
<reference evidence="3" key="1">
    <citation type="journal article" date="2019" name="Int. J. Syst. Evol. Microbiol.">
        <title>The Global Catalogue of Microorganisms (GCM) 10K type strain sequencing project: providing services to taxonomists for standard genome sequencing and annotation.</title>
        <authorList>
            <consortium name="The Broad Institute Genomics Platform"/>
            <consortium name="The Broad Institute Genome Sequencing Center for Infectious Disease"/>
            <person name="Wu L."/>
            <person name="Ma J."/>
        </authorList>
    </citation>
    <scope>NUCLEOTIDE SEQUENCE [LARGE SCALE GENOMIC DNA]</scope>
    <source>
        <strain evidence="3">CGMCC 4.7283</strain>
    </source>
</reference>
<feature type="transmembrane region" description="Helical" evidence="1">
    <location>
        <begin position="273"/>
        <end position="293"/>
    </location>
</feature>
<feature type="transmembrane region" description="Helical" evidence="1">
    <location>
        <begin position="57"/>
        <end position="74"/>
    </location>
</feature>
<sequence>MALNISILMAVLATGGLLIWPRLSGLKLWRAAITPLASIIGSGFLVLGPILDASYGWQAPVYMAGLCAGAWLFGAAVRRNIAHRAEHEETAGTELILEQAASWVLSVAYVISVAYYLNLFGAFGVRLTPFDGAFNARLLTTAAFAVILVVGWTRGFGALERMEQVSVGLKLAIIAGLLLGLAVFFAKTVSGDALIVKPPVLSGWPAITLAFGLVVTVQGFETSRYLGRTYDAQTRIRSMRLAQIVATVIYMIYILLLTFTIDTGDTELTETTIISMMEVVAPILPLLLVAAALSAQFSAAVADTGGAGGLVSELTGGRLTPRQAYVVLVTLGLLLTWTSNIFEIISYASRGFALYYALQSAIACVASSGARRGAFAALTVLGVAITLFGVPVE</sequence>
<organism evidence="2 3">
    <name type="scientific">Seohaeicola nanhaiensis</name>
    <dbReference type="NCBI Taxonomy" id="1387282"/>
    <lineage>
        <taxon>Bacteria</taxon>
        <taxon>Pseudomonadati</taxon>
        <taxon>Pseudomonadota</taxon>
        <taxon>Alphaproteobacteria</taxon>
        <taxon>Rhodobacterales</taxon>
        <taxon>Roseobacteraceae</taxon>
        <taxon>Seohaeicola</taxon>
    </lineage>
</organism>
<name>A0ABV9KGI3_9RHOB</name>
<evidence type="ECO:0008006" key="4">
    <source>
        <dbReference type="Google" id="ProtNLM"/>
    </source>
</evidence>
<feature type="transmembrane region" description="Helical" evidence="1">
    <location>
        <begin position="201"/>
        <end position="220"/>
    </location>
</feature>
<dbReference type="Proteomes" id="UP001595973">
    <property type="component" value="Unassembled WGS sequence"/>
</dbReference>
<feature type="transmembrane region" description="Helical" evidence="1">
    <location>
        <begin position="169"/>
        <end position="189"/>
    </location>
</feature>
<feature type="transmembrane region" description="Helical" evidence="1">
    <location>
        <begin position="241"/>
        <end position="261"/>
    </location>
</feature>
<feature type="transmembrane region" description="Helical" evidence="1">
    <location>
        <begin position="373"/>
        <end position="392"/>
    </location>
</feature>
<protein>
    <recommendedName>
        <fullName evidence="4">APC family permease</fullName>
    </recommendedName>
</protein>
<keyword evidence="3" id="KW-1185">Reference proteome</keyword>
<comment type="caution">
    <text evidence="2">The sequence shown here is derived from an EMBL/GenBank/DDBJ whole genome shotgun (WGS) entry which is preliminary data.</text>
</comment>
<feature type="transmembrane region" description="Helical" evidence="1">
    <location>
        <begin position="31"/>
        <end position="51"/>
    </location>
</feature>
<feature type="transmembrane region" description="Helical" evidence="1">
    <location>
        <begin position="137"/>
        <end position="157"/>
    </location>
</feature>
<dbReference type="Gene3D" id="1.20.1740.10">
    <property type="entry name" value="Amino acid/polyamine transporter I"/>
    <property type="match status" value="1"/>
</dbReference>
<evidence type="ECO:0000313" key="3">
    <source>
        <dbReference type="Proteomes" id="UP001595973"/>
    </source>
</evidence>
<feature type="transmembrane region" description="Helical" evidence="1">
    <location>
        <begin position="324"/>
        <end position="342"/>
    </location>
</feature>
<gene>
    <name evidence="2" type="ORF">ACFO5X_12015</name>
</gene>
<feature type="transmembrane region" description="Helical" evidence="1">
    <location>
        <begin position="6"/>
        <end position="24"/>
    </location>
</feature>